<protein>
    <recommendedName>
        <fullName evidence="3">HNH endonuclease</fullName>
    </recommendedName>
</protein>
<reference evidence="1" key="1">
    <citation type="submission" date="2022-10" db="EMBL/GenBank/DDBJ databases">
        <title>Characterization and whole genome sequencing of a new Roseateles species, isolated from fresh water.</title>
        <authorList>
            <person name="Guliayeva D.Y."/>
            <person name="Akhremchuk A.E."/>
            <person name="Sikolenko M.A."/>
            <person name="Valentovich L.N."/>
            <person name="Sidarenka A.V."/>
        </authorList>
    </citation>
    <scope>NUCLEOTIDE SEQUENCE</scope>
    <source>
        <strain evidence="1">BIM B-1768</strain>
    </source>
</reference>
<evidence type="ECO:0000313" key="1">
    <source>
        <dbReference type="EMBL" id="UXH77912.1"/>
    </source>
</evidence>
<dbReference type="Proteomes" id="UP001064933">
    <property type="component" value="Chromosome"/>
</dbReference>
<proteinExistence type="predicted"/>
<gene>
    <name evidence="1" type="ORF">N4261_23570</name>
</gene>
<evidence type="ECO:0008006" key="3">
    <source>
        <dbReference type="Google" id="ProtNLM"/>
    </source>
</evidence>
<keyword evidence="2" id="KW-1185">Reference proteome</keyword>
<dbReference type="CDD" id="cd00085">
    <property type="entry name" value="HNHc"/>
    <property type="match status" value="1"/>
</dbReference>
<organism evidence="1 2">
    <name type="scientific">Roseateles amylovorans</name>
    <dbReference type="NCBI Taxonomy" id="2978473"/>
    <lineage>
        <taxon>Bacteria</taxon>
        <taxon>Pseudomonadati</taxon>
        <taxon>Pseudomonadota</taxon>
        <taxon>Betaproteobacteria</taxon>
        <taxon>Burkholderiales</taxon>
        <taxon>Sphaerotilaceae</taxon>
        <taxon>Roseateles</taxon>
    </lineage>
</organism>
<sequence length="261" mass="29650">MARLSIRTNDLRALFARSGNRCAFPGCAAPLVSEKNLFIAQVCHIEAAELKGERFNLQQTDEQRRAYDNLILLCYPHHVETDDAALYPPDRLRAMKADHEKAFGQKLFQIDESLLHKVSAEMSQYWKDIAHQHREHHVVSELAIEIDVSASYTTLADQAAALATDLSEIQDYLIESERLRADPEASQLLTQAVACFSNDFEVLHLRMTNTVTKLSVTLVQMEIRYLEEFVKLNPSDLPARQRLDERKTEFASIATSVGYVD</sequence>
<accession>A0ABY6AYZ8</accession>
<name>A0ABY6AYZ8_9BURK</name>
<dbReference type="EMBL" id="CP104562">
    <property type="protein sequence ID" value="UXH77912.1"/>
    <property type="molecule type" value="Genomic_DNA"/>
</dbReference>
<dbReference type="InterPro" id="IPR003615">
    <property type="entry name" value="HNH_nuc"/>
</dbReference>
<evidence type="ECO:0000313" key="2">
    <source>
        <dbReference type="Proteomes" id="UP001064933"/>
    </source>
</evidence>
<dbReference type="RefSeq" id="WP_261757670.1">
    <property type="nucleotide sequence ID" value="NZ_CP104562.2"/>
</dbReference>